<dbReference type="InterPro" id="IPR011739">
    <property type="entry name" value="GTA_rcc01693"/>
</dbReference>
<accession>A0A074JRX9</accession>
<evidence type="ECO:0000313" key="2">
    <source>
        <dbReference type="Proteomes" id="UP000027471"/>
    </source>
</evidence>
<protein>
    <recommendedName>
        <fullName evidence="3">Phage tail assembly chaperone</fullName>
    </recommendedName>
</protein>
<dbReference type="eggNOG" id="ENOG5032XZR">
    <property type="taxonomic scope" value="Bacteria"/>
</dbReference>
<evidence type="ECO:0000313" key="1">
    <source>
        <dbReference type="EMBL" id="KEO59219.1"/>
    </source>
</evidence>
<dbReference type="AlphaFoldDB" id="A0A074JRX9"/>
<organism evidence="1 2">
    <name type="scientific">Thioclava indica</name>
    <dbReference type="NCBI Taxonomy" id="1353528"/>
    <lineage>
        <taxon>Bacteria</taxon>
        <taxon>Pseudomonadati</taxon>
        <taxon>Pseudomonadota</taxon>
        <taxon>Alphaproteobacteria</taxon>
        <taxon>Rhodobacterales</taxon>
        <taxon>Paracoccaceae</taxon>
        <taxon>Thioclava</taxon>
    </lineage>
</organism>
<name>A0A074JRX9_9RHOB</name>
<dbReference type="NCBIfam" id="TIGR02216">
    <property type="entry name" value="phage_TIGR02216"/>
    <property type="match status" value="1"/>
</dbReference>
<dbReference type="RefSeq" id="WP_420804687.1">
    <property type="nucleotide sequence ID" value="NZ_AUNB01000029.1"/>
</dbReference>
<dbReference type="Pfam" id="PF09550">
    <property type="entry name" value="Phage_TAC_6"/>
    <property type="match status" value="1"/>
</dbReference>
<keyword evidence="2" id="KW-1185">Reference proteome</keyword>
<dbReference type="Proteomes" id="UP000027471">
    <property type="component" value="Unassembled WGS sequence"/>
</dbReference>
<proteinExistence type="predicted"/>
<evidence type="ECO:0008006" key="3">
    <source>
        <dbReference type="Google" id="ProtNLM"/>
    </source>
</evidence>
<reference evidence="1 2" key="1">
    <citation type="journal article" date="2015" name="Antonie Van Leeuwenhoek">
        <title>Thioclava indica sp. nov., isolated from surface seawater of the Indian Ocean.</title>
        <authorList>
            <person name="Liu Y."/>
            <person name="Lai Q."/>
            <person name="Du J."/>
            <person name="Xu H."/>
            <person name="Jiang L."/>
            <person name="Shao Z."/>
        </authorList>
    </citation>
    <scope>NUCLEOTIDE SEQUENCE [LARGE SCALE GENOMIC DNA]</scope>
    <source>
        <strain evidence="1 2">DT23-4</strain>
    </source>
</reference>
<dbReference type="EMBL" id="AUNB01000029">
    <property type="protein sequence ID" value="KEO59219.1"/>
    <property type="molecule type" value="Genomic_DNA"/>
</dbReference>
<dbReference type="STRING" id="1353528.DT23_03850"/>
<comment type="caution">
    <text evidence="1">The sequence shown here is derived from an EMBL/GenBank/DDBJ whole genome shotgun (WGS) entry which is preliminary data.</text>
</comment>
<dbReference type="InterPro" id="IPR019056">
    <property type="entry name" value="Phage_TAC_6"/>
</dbReference>
<gene>
    <name evidence="1" type="ORF">DT23_03850</name>
</gene>
<sequence>MSVRDGLDWAGLMRVGLHQLRLRPAEFWALTPAELAIMLGESASDVRAMGRSRFEALLARFPDGADGSERKNG</sequence>